<proteinExistence type="predicted"/>
<sequence>MVYLAIAPWTRSPGFLPTTLKVMWRYWSDLPWRFKSSGDRLLMLGNALVGALRASMMDRELPLWSSLTI</sequence>
<dbReference type="RefSeq" id="WP_354008444.1">
    <property type="nucleotide sequence ID" value="NZ_JBEWTA010000001.1"/>
</dbReference>
<protein>
    <recommendedName>
        <fullName evidence="3">Transposase DDE domain-containing protein</fullName>
    </recommendedName>
</protein>
<keyword evidence="2" id="KW-1185">Reference proteome</keyword>
<name>A0ABV2SKQ5_9GAMM</name>
<evidence type="ECO:0000313" key="1">
    <source>
        <dbReference type="EMBL" id="MET4758352.1"/>
    </source>
</evidence>
<reference evidence="1 2" key="1">
    <citation type="submission" date="2024-06" db="EMBL/GenBank/DDBJ databases">
        <title>Genomic Encyclopedia of Type Strains, Phase V (KMG-V): Genome sequencing to study the core and pangenomes of soil and plant-associated prokaryotes.</title>
        <authorList>
            <person name="Whitman W."/>
        </authorList>
    </citation>
    <scope>NUCLEOTIDE SEQUENCE [LARGE SCALE GENOMIC DNA]</scope>
    <source>
        <strain evidence="1 2">NE40</strain>
    </source>
</reference>
<dbReference type="Proteomes" id="UP001549366">
    <property type="component" value="Unassembled WGS sequence"/>
</dbReference>
<evidence type="ECO:0008006" key="3">
    <source>
        <dbReference type="Google" id="ProtNLM"/>
    </source>
</evidence>
<gene>
    <name evidence="1" type="ORF">V5J35_003544</name>
</gene>
<comment type="caution">
    <text evidence="1">The sequence shown here is derived from an EMBL/GenBank/DDBJ whole genome shotgun (WGS) entry which is preliminary data.</text>
</comment>
<accession>A0ABV2SKQ5</accession>
<dbReference type="EMBL" id="JBEWTB010000002">
    <property type="protein sequence ID" value="MET4758352.1"/>
    <property type="molecule type" value="Genomic_DNA"/>
</dbReference>
<evidence type="ECO:0000313" key="2">
    <source>
        <dbReference type="Proteomes" id="UP001549366"/>
    </source>
</evidence>
<organism evidence="1 2">
    <name type="scientific">Endozoicomonas lisbonensis</name>
    <dbReference type="NCBI Taxonomy" id="3120522"/>
    <lineage>
        <taxon>Bacteria</taxon>
        <taxon>Pseudomonadati</taxon>
        <taxon>Pseudomonadota</taxon>
        <taxon>Gammaproteobacteria</taxon>
        <taxon>Oceanospirillales</taxon>
        <taxon>Endozoicomonadaceae</taxon>
        <taxon>Endozoicomonas</taxon>
    </lineage>
</organism>